<reference evidence="2" key="1">
    <citation type="submission" date="2021-06" db="EMBL/GenBank/DDBJ databases">
        <title>Comparative genomics, transcriptomics and evolutionary studies reveal genomic signatures of adaptation to plant cell wall in hemibiotrophic fungi.</title>
        <authorList>
            <consortium name="DOE Joint Genome Institute"/>
            <person name="Baroncelli R."/>
            <person name="Diaz J.F."/>
            <person name="Benocci T."/>
            <person name="Peng M."/>
            <person name="Battaglia E."/>
            <person name="Haridas S."/>
            <person name="Andreopoulos W."/>
            <person name="Labutti K."/>
            <person name="Pangilinan J."/>
            <person name="Floch G.L."/>
            <person name="Makela M.R."/>
            <person name="Henrissat B."/>
            <person name="Grigoriev I.V."/>
            <person name="Crouch J.A."/>
            <person name="De Vries R.P."/>
            <person name="Sukno S.A."/>
            <person name="Thon M.R."/>
        </authorList>
    </citation>
    <scope>NUCLEOTIDE SEQUENCE</scope>
    <source>
        <strain evidence="2">CBS 125086</strain>
    </source>
</reference>
<keyword evidence="3" id="KW-1185">Reference proteome</keyword>
<protein>
    <submittedName>
        <fullName evidence="2">Uncharacterized protein</fullName>
    </submittedName>
</protein>
<evidence type="ECO:0000313" key="2">
    <source>
        <dbReference type="EMBL" id="KAK1593493.1"/>
    </source>
</evidence>
<gene>
    <name evidence="2" type="ORF">LY79DRAFT_179632</name>
</gene>
<feature type="compositionally biased region" description="Basic residues" evidence="1">
    <location>
        <begin position="7"/>
        <end position="21"/>
    </location>
</feature>
<organism evidence="2 3">
    <name type="scientific">Colletotrichum navitas</name>
    <dbReference type="NCBI Taxonomy" id="681940"/>
    <lineage>
        <taxon>Eukaryota</taxon>
        <taxon>Fungi</taxon>
        <taxon>Dikarya</taxon>
        <taxon>Ascomycota</taxon>
        <taxon>Pezizomycotina</taxon>
        <taxon>Sordariomycetes</taxon>
        <taxon>Hypocreomycetidae</taxon>
        <taxon>Glomerellales</taxon>
        <taxon>Glomerellaceae</taxon>
        <taxon>Colletotrichum</taxon>
        <taxon>Colletotrichum graminicola species complex</taxon>
    </lineage>
</organism>
<accession>A0AAD8V5L7</accession>
<name>A0AAD8V5L7_9PEZI</name>
<feature type="compositionally biased region" description="Polar residues" evidence="1">
    <location>
        <begin position="107"/>
        <end position="117"/>
    </location>
</feature>
<dbReference type="AlphaFoldDB" id="A0AAD8V5L7"/>
<evidence type="ECO:0000313" key="3">
    <source>
        <dbReference type="Proteomes" id="UP001230504"/>
    </source>
</evidence>
<dbReference type="EMBL" id="JAHLJV010000025">
    <property type="protein sequence ID" value="KAK1593493.1"/>
    <property type="molecule type" value="Genomic_DNA"/>
</dbReference>
<dbReference type="GeneID" id="85435530"/>
<dbReference type="RefSeq" id="XP_060414785.1">
    <property type="nucleotide sequence ID" value="XM_060551290.1"/>
</dbReference>
<comment type="caution">
    <text evidence="2">The sequence shown here is derived from an EMBL/GenBank/DDBJ whole genome shotgun (WGS) entry which is preliminary data.</text>
</comment>
<sequence length="117" mass="12920">MLSRAPSSRRKPFPGYRRKNRLSIAPRGHFKPTLACRKTKARLSDDSTGASIQVLVETCVEWTAGRLCSDSIARISKTLDTASVLDRRPATEPSTRNTMPQRRGSKSMATSLQQSTA</sequence>
<feature type="region of interest" description="Disordered" evidence="1">
    <location>
        <begin position="82"/>
        <end position="117"/>
    </location>
</feature>
<dbReference type="Proteomes" id="UP001230504">
    <property type="component" value="Unassembled WGS sequence"/>
</dbReference>
<evidence type="ECO:0000256" key="1">
    <source>
        <dbReference type="SAM" id="MobiDB-lite"/>
    </source>
</evidence>
<feature type="region of interest" description="Disordered" evidence="1">
    <location>
        <begin position="1"/>
        <end position="29"/>
    </location>
</feature>
<proteinExistence type="predicted"/>